<keyword evidence="2" id="KW-1185">Reference proteome</keyword>
<dbReference type="EMBL" id="MK838113">
    <property type="protein sequence ID" value="QDH46670.1"/>
    <property type="molecule type" value="Genomic_DNA"/>
</dbReference>
<name>A0A514A059_9CAUD</name>
<evidence type="ECO:0000313" key="2">
    <source>
        <dbReference type="Proteomes" id="UP000318298"/>
    </source>
</evidence>
<organism evidence="1 2">
    <name type="scientific">Aeromonas phage LAh_7</name>
    <dbReference type="NCBI Taxonomy" id="2591031"/>
    <lineage>
        <taxon>Viruses</taxon>
        <taxon>Duplodnaviria</taxon>
        <taxon>Heunggongvirae</taxon>
        <taxon>Uroviricota</taxon>
        <taxon>Caudoviricetes</taxon>
        <taxon>Casjensviridae</taxon>
        <taxon>Sharonstreetvirus</taxon>
        <taxon>Sharonstreetvirus LAh7</taxon>
    </lineage>
</organism>
<dbReference type="Proteomes" id="UP000318298">
    <property type="component" value="Segment"/>
</dbReference>
<evidence type="ECO:0008006" key="3">
    <source>
        <dbReference type="Google" id="ProtNLM"/>
    </source>
</evidence>
<proteinExistence type="predicted"/>
<accession>A0A514A059</accession>
<reference evidence="1 2" key="1">
    <citation type="submission" date="2019-04" db="EMBL/GenBank/DDBJ databases">
        <title>Novel bacteriophages capable of disrupting biofilms from clinical strains of Aeromonas hydrophila with intrinsic antibiotic resistance.</title>
        <authorList>
            <person name="Kabwe M."/>
            <person name="Brown T.L."/>
            <person name="Speirs L."/>
            <person name="Ku H."/>
            <person name="Leach M."/>
            <person name="Chan H.T."/>
            <person name="Petrovski S."/>
            <person name="Lock P."/>
            <person name="Tucci J."/>
        </authorList>
    </citation>
    <scope>NUCLEOTIDE SEQUENCE [LARGE SCALE GENOMIC DNA]</scope>
</reference>
<sequence length="203" mass="22295">MITVASDDLEGLATYFRTAADAAVPAMRMAINDVATRGGMALIREEMTDQIAFPRGYLTGDRIGVTKRATNANLEAVITGRKRATSLARFTSARTINQKGGVSVRVSRGRTTYLKQAWLVRLKKGASLDEDNYNIGLAVRLRPGEKLNKKTVHQSWLVAGQVALLYGPSVDQVFQEVAGDVVDPISEMVQDEFFRQFARLTSV</sequence>
<gene>
    <name evidence="1" type="ORF">LAh7_59</name>
</gene>
<evidence type="ECO:0000313" key="1">
    <source>
        <dbReference type="EMBL" id="QDH46670.1"/>
    </source>
</evidence>
<protein>
    <recommendedName>
        <fullName evidence="3">Neck protein</fullName>
    </recommendedName>
</protein>